<evidence type="ECO:0000256" key="1">
    <source>
        <dbReference type="ARBA" id="ARBA00004167"/>
    </source>
</evidence>
<dbReference type="GO" id="GO:0005886">
    <property type="term" value="C:plasma membrane"/>
    <property type="evidence" value="ECO:0007669"/>
    <property type="project" value="InterPro"/>
</dbReference>
<feature type="domain" description="Band 7" evidence="4">
    <location>
        <begin position="18"/>
        <end position="175"/>
    </location>
</feature>
<reference evidence="5 6" key="1">
    <citation type="submission" date="2015-03" db="EMBL/GenBank/DDBJ databases">
        <title>Genome assembly of Sandaracinus amylolyticus DSM 53668.</title>
        <authorList>
            <person name="Sharma G."/>
            <person name="Subramanian S."/>
        </authorList>
    </citation>
    <scope>NUCLEOTIDE SEQUENCE [LARGE SCALE GENOMIC DNA]</scope>
    <source>
        <strain evidence="5 6">DSM 53668</strain>
    </source>
</reference>
<keyword evidence="5" id="KW-0645">Protease</keyword>
<dbReference type="SUPFAM" id="SSF117892">
    <property type="entry name" value="Band 7/SPFH domain"/>
    <property type="match status" value="1"/>
</dbReference>
<gene>
    <name evidence="5" type="ORF">DB32_002617</name>
</gene>
<evidence type="ECO:0000313" key="6">
    <source>
        <dbReference type="Proteomes" id="UP000034883"/>
    </source>
</evidence>
<dbReference type="InterPro" id="IPR001972">
    <property type="entry name" value="Stomatin_HflK_fam"/>
</dbReference>
<dbReference type="RefSeq" id="WP_053232704.1">
    <property type="nucleotide sequence ID" value="NZ_CP011125.1"/>
</dbReference>
<dbReference type="FunFam" id="3.30.479.30:FF:000004">
    <property type="entry name" value="Putative membrane protease family, stomatin"/>
    <property type="match status" value="1"/>
</dbReference>
<feature type="region of interest" description="Disordered" evidence="3">
    <location>
        <begin position="262"/>
        <end position="288"/>
    </location>
</feature>
<proteinExistence type="inferred from homology"/>
<dbReference type="GO" id="GO:0006508">
    <property type="term" value="P:proteolysis"/>
    <property type="evidence" value="ECO:0007669"/>
    <property type="project" value="UniProtKB-KW"/>
</dbReference>
<dbReference type="Gene3D" id="6.10.250.2090">
    <property type="match status" value="1"/>
</dbReference>
<dbReference type="KEGG" id="samy:DB32_002617"/>
<protein>
    <submittedName>
        <fullName evidence="5">Putative stomatin/prohibitin-family membrane protease subunit</fullName>
    </submittedName>
</protein>
<accession>A0A0F6W219</accession>
<dbReference type="PANTHER" id="PTHR10264">
    <property type="entry name" value="BAND 7 PROTEIN-RELATED"/>
    <property type="match status" value="1"/>
</dbReference>
<comment type="subcellular location">
    <subcellularLocation>
        <location evidence="1">Membrane</location>
        <topology evidence="1">Single-pass membrane protein</topology>
    </subcellularLocation>
</comment>
<keyword evidence="6" id="KW-1185">Reference proteome</keyword>
<dbReference type="OrthoDB" id="9809197at2"/>
<dbReference type="PRINTS" id="PR00721">
    <property type="entry name" value="STOMATIN"/>
</dbReference>
<dbReference type="EMBL" id="CP011125">
    <property type="protein sequence ID" value="AKF05468.1"/>
    <property type="molecule type" value="Genomic_DNA"/>
</dbReference>
<dbReference type="Pfam" id="PF01145">
    <property type="entry name" value="Band_7"/>
    <property type="match status" value="1"/>
</dbReference>
<sequence length="288" mass="31453">MVPLLLMLGLVGAAVLASSVKQINEWEVGLKFTLGRLSGRLEPGIRLVFPLVQRFARIDKRIRNRDLPRQVVITRDNVTALIDAVVYFKVVDPQKAVLNVENYELAVKDRAKVVLRDVVGEITLDELLANRDEVAARVRAQVEQFVSQWGLHLELIALQDIQLPSNISDAIARKAIAERDKQVVIIKSQADLESAKNFAEAARVLTAQPGALELRRLEALQGISGTGNTKIVFDLAKPSGADDRAQAAALAAAMAEDARPAADVRVAEDEPGLAEDEPGLAARIRRKV</sequence>
<comment type="similarity">
    <text evidence="2">Belongs to the band 7/mec-2 family.</text>
</comment>
<dbReference type="InterPro" id="IPR043202">
    <property type="entry name" value="Band-7_stomatin-like"/>
</dbReference>
<dbReference type="STRING" id="927083.DB32_002617"/>
<dbReference type="AlphaFoldDB" id="A0A0F6W219"/>
<evidence type="ECO:0000256" key="3">
    <source>
        <dbReference type="SAM" id="MobiDB-lite"/>
    </source>
</evidence>
<keyword evidence="5" id="KW-0378">Hydrolase</keyword>
<dbReference type="InterPro" id="IPR036013">
    <property type="entry name" value="Band_7/SPFH_dom_sf"/>
</dbReference>
<evidence type="ECO:0000313" key="5">
    <source>
        <dbReference type="EMBL" id="AKF05468.1"/>
    </source>
</evidence>
<dbReference type="PANTHER" id="PTHR10264:SF19">
    <property type="entry name" value="AT06885P-RELATED"/>
    <property type="match status" value="1"/>
</dbReference>
<organism evidence="5 6">
    <name type="scientific">Sandaracinus amylolyticus</name>
    <dbReference type="NCBI Taxonomy" id="927083"/>
    <lineage>
        <taxon>Bacteria</taxon>
        <taxon>Pseudomonadati</taxon>
        <taxon>Myxococcota</taxon>
        <taxon>Polyangia</taxon>
        <taxon>Polyangiales</taxon>
        <taxon>Sandaracinaceae</taxon>
        <taxon>Sandaracinus</taxon>
    </lineage>
</organism>
<dbReference type="InterPro" id="IPR001107">
    <property type="entry name" value="Band_7"/>
</dbReference>
<dbReference type="GO" id="GO:0098552">
    <property type="term" value="C:side of membrane"/>
    <property type="evidence" value="ECO:0007669"/>
    <property type="project" value="UniProtKB-ARBA"/>
</dbReference>
<evidence type="ECO:0000259" key="4">
    <source>
        <dbReference type="SMART" id="SM00244"/>
    </source>
</evidence>
<dbReference type="Proteomes" id="UP000034883">
    <property type="component" value="Chromosome"/>
</dbReference>
<dbReference type="Gene3D" id="3.30.479.30">
    <property type="entry name" value="Band 7 domain"/>
    <property type="match status" value="1"/>
</dbReference>
<feature type="compositionally biased region" description="Acidic residues" evidence="3">
    <location>
        <begin position="269"/>
        <end position="278"/>
    </location>
</feature>
<evidence type="ECO:0000256" key="2">
    <source>
        <dbReference type="ARBA" id="ARBA00008164"/>
    </source>
</evidence>
<dbReference type="GO" id="GO:0008233">
    <property type="term" value="F:peptidase activity"/>
    <property type="evidence" value="ECO:0007669"/>
    <property type="project" value="UniProtKB-KW"/>
</dbReference>
<dbReference type="SMART" id="SM00244">
    <property type="entry name" value="PHB"/>
    <property type="match status" value="1"/>
</dbReference>
<name>A0A0F6W219_9BACT</name>